<dbReference type="Pfam" id="PF20229">
    <property type="entry name" value="ChrB_N"/>
    <property type="match status" value="1"/>
</dbReference>
<evidence type="ECO:0000313" key="2">
    <source>
        <dbReference type="EMBL" id="TVX99417.1"/>
    </source>
</evidence>
<accession>A0A559JHT4</accession>
<dbReference type="InterPro" id="IPR046858">
    <property type="entry name" value="ChrB_N"/>
</dbReference>
<name>A0A559JHT4_9BACL</name>
<dbReference type="Proteomes" id="UP000317036">
    <property type="component" value="Unassembled WGS sequence"/>
</dbReference>
<sequence length="164" mass="19698">MKWILFIYKVPPKPTKYRTYLWRELKRFGAIYLQDGVCLLPDADDVHLFVGVLGDKVQEFGGQEYTLLSTTFSPDKDQEMVHQFNAVRTEEYTELLPAIRKLEGLLEEEESWEFDDEQMQKIREEFRKLTRQFQSIESRDYFESDMGRNVRLQLDQLRRQLVSF</sequence>
<dbReference type="OrthoDB" id="9784302at2"/>
<protein>
    <recommendedName>
        <fullName evidence="1">ChrB N-terminal domain-containing protein</fullName>
    </recommendedName>
</protein>
<evidence type="ECO:0000259" key="1">
    <source>
        <dbReference type="Pfam" id="PF20229"/>
    </source>
</evidence>
<keyword evidence="3" id="KW-1185">Reference proteome</keyword>
<proteinExistence type="predicted"/>
<dbReference type="EMBL" id="VNJI01000081">
    <property type="protein sequence ID" value="TVX99417.1"/>
    <property type="molecule type" value="Genomic_DNA"/>
</dbReference>
<dbReference type="RefSeq" id="WP_144854887.1">
    <property type="nucleotide sequence ID" value="NZ_VNJI01000081.1"/>
</dbReference>
<feature type="domain" description="ChrB N-terminal" evidence="1">
    <location>
        <begin position="18"/>
        <end position="161"/>
    </location>
</feature>
<gene>
    <name evidence="2" type="ORF">FPZ49_33800</name>
</gene>
<organism evidence="2 3">
    <name type="scientific">Paenibacillus cremeus</name>
    <dbReference type="NCBI Taxonomy" id="2163881"/>
    <lineage>
        <taxon>Bacteria</taxon>
        <taxon>Bacillati</taxon>
        <taxon>Bacillota</taxon>
        <taxon>Bacilli</taxon>
        <taxon>Bacillales</taxon>
        <taxon>Paenibacillaceae</taxon>
        <taxon>Paenibacillus</taxon>
    </lineage>
</organism>
<comment type="caution">
    <text evidence="2">The sequence shown here is derived from an EMBL/GenBank/DDBJ whole genome shotgun (WGS) entry which is preliminary data.</text>
</comment>
<reference evidence="2 3" key="1">
    <citation type="submission" date="2019-07" db="EMBL/GenBank/DDBJ databases">
        <authorList>
            <person name="Kim J."/>
        </authorList>
    </citation>
    <scope>NUCLEOTIDE SEQUENCE [LARGE SCALE GENOMIC DNA]</scope>
    <source>
        <strain evidence="2 3">JC52</strain>
    </source>
</reference>
<dbReference type="AlphaFoldDB" id="A0A559JHT4"/>
<evidence type="ECO:0000313" key="3">
    <source>
        <dbReference type="Proteomes" id="UP000317036"/>
    </source>
</evidence>